<feature type="compositionally biased region" description="Basic and acidic residues" evidence="11">
    <location>
        <begin position="2267"/>
        <end position="2280"/>
    </location>
</feature>
<evidence type="ECO:0000256" key="9">
    <source>
        <dbReference type="ARBA" id="ARBA00023157"/>
    </source>
</evidence>
<feature type="compositionally biased region" description="Basic and acidic residues" evidence="11">
    <location>
        <begin position="2227"/>
        <end position="2242"/>
    </location>
</feature>
<evidence type="ECO:0000313" key="16">
    <source>
        <dbReference type="Proteomes" id="UP000078542"/>
    </source>
</evidence>
<feature type="compositionally biased region" description="Basic and acidic residues" evidence="11">
    <location>
        <begin position="2654"/>
        <end position="2670"/>
    </location>
</feature>
<feature type="region of interest" description="Disordered" evidence="11">
    <location>
        <begin position="1936"/>
        <end position="1982"/>
    </location>
</feature>
<dbReference type="STRING" id="456900.A0A195CGY6"/>
<evidence type="ECO:0000256" key="7">
    <source>
        <dbReference type="ARBA" id="ARBA00023121"/>
    </source>
</evidence>
<evidence type="ECO:0000256" key="10">
    <source>
        <dbReference type="ARBA" id="ARBA00023279"/>
    </source>
</evidence>
<organism evidence="15 16">
    <name type="scientific">Cyphomyrmex costatus</name>
    <dbReference type="NCBI Taxonomy" id="456900"/>
    <lineage>
        <taxon>Eukaryota</taxon>
        <taxon>Metazoa</taxon>
        <taxon>Ecdysozoa</taxon>
        <taxon>Arthropoda</taxon>
        <taxon>Hexapoda</taxon>
        <taxon>Insecta</taxon>
        <taxon>Pterygota</taxon>
        <taxon>Neoptera</taxon>
        <taxon>Endopterygota</taxon>
        <taxon>Hymenoptera</taxon>
        <taxon>Apocrita</taxon>
        <taxon>Aculeata</taxon>
        <taxon>Formicoidea</taxon>
        <taxon>Formicidae</taxon>
        <taxon>Myrmicinae</taxon>
        <taxon>Cyphomyrmex</taxon>
    </lineage>
</organism>
<feature type="compositionally biased region" description="Low complexity" evidence="11">
    <location>
        <begin position="260"/>
        <end position="272"/>
    </location>
</feature>
<feature type="compositionally biased region" description="Polar residues" evidence="11">
    <location>
        <begin position="2257"/>
        <end position="2266"/>
    </location>
</feature>
<feature type="compositionally biased region" description="Polar residues" evidence="11">
    <location>
        <begin position="4284"/>
        <end position="4293"/>
    </location>
</feature>
<feature type="compositionally biased region" description="Polar residues" evidence="11">
    <location>
        <begin position="1497"/>
        <end position="1513"/>
    </location>
</feature>
<feature type="region of interest" description="Disordered" evidence="11">
    <location>
        <begin position="2941"/>
        <end position="2980"/>
    </location>
</feature>
<feature type="region of interest" description="Disordered" evidence="11">
    <location>
        <begin position="3847"/>
        <end position="3902"/>
    </location>
</feature>
<feature type="region of interest" description="Disordered" evidence="11">
    <location>
        <begin position="1355"/>
        <end position="1389"/>
    </location>
</feature>
<feature type="compositionally biased region" description="Basic and acidic residues" evidence="11">
    <location>
        <begin position="1683"/>
        <end position="1694"/>
    </location>
</feature>
<dbReference type="GO" id="GO:0007338">
    <property type="term" value="P:single fertilization"/>
    <property type="evidence" value="ECO:0007669"/>
    <property type="project" value="UniProtKB-KW"/>
</dbReference>
<feature type="domain" description="Generative cell specific-1/HAP2" evidence="14">
    <location>
        <begin position="3048"/>
        <end position="3426"/>
    </location>
</feature>
<dbReference type="GO" id="GO:0005886">
    <property type="term" value="C:plasma membrane"/>
    <property type="evidence" value="ECO:0007669"/>
    <property type="project" value="UniProtKB-SubCell"/>
</dbReference>
<feature type="region of interest" description="Disordered" evidence="11">
    <location>
        <begin position="4284"/>
        <end position="4313"/>
    </location>
</feature>
<feature type="region of interest" description="Disordered" evidence="11">
    <location>
        <begin position="257"/>
        <end position="374"/>
    </location>
</feature>
<feature type="compositionally biased region" description="Polar residues" evidence="11">
    <location>
        <begin position="2571"/>
        <end position="2581"/>
    </location>
</feature>
<feature type="region of interest" description="Disordered" evidence="11">
    <location>
        <begin position="1858"/>
        <end position="1881"/>
    </location>
</feature>
<keyword evidence="8 12" id="KW-0472">Membrane</keyword>
<keyword evidence="9" id="KW-1015">Disulfide bond</keyword>
<feature type="compositionally biased region" description="Polar residues" evidence="11">
    <location>
        <begin position="2671"/>
        <end position="2684"/>
    </location>
</feature>
<dbReference type="PANTHER" id="PTHR31764">
    <property type="entry name" value="PROTEIN HAPLESS 2"/>
    <property type="match status" value="1"/>
</dbReference>
<evidence type="ECO:0000256" key="3">
    <source>
        <dbReference type="ARBA" id="ARBA00022475"/>
    </source>
</evidence>
<feature type="region of interest" description="Disordered" evidence="11">
    <location>
        <begin position="1495"/>
        <end position="1516"/>
    </location>
</feature>
<keyword evidence="7" id="KW-0446">Lipid-binding</keyword>
<feature type="compositionally biased region" description="Polar residues" evidence="11">
    <location>
        <begin position="1768"/>
        <end position="1778"/>
    </location>
</feature>
<feature type="compositionally biased region" description="Polar residues" evidence="11">
    <location>
        <begin position="1937"/>
        <end position="1950"/>
    </location>
</feature>
<comment type="subcellular location">
    <subcellularLocation>
        <location evidence="1">Cell membrane</location>
        <topology evidence="1">Single-pass type I membrane protein</topology>
    </subcellularLocation>
</comment>
<gene>
    <name evidence="15" type="ORF">ALC62_09314</name>
</gene>
<feature type="region of interest" description="Disordered" evidence="11">
    <location>
        <begin position="1814"/>
        <end position="1838"/>
    </location>
</feature>
<feature type="region of interest" description="Disordered" evidence="11">
    <location>
        <begin position="1758"/>
        <end position="1778"/>
    </location>
</feature>
<evidence type="ECO:0000256" key="1">
    <source>
        <dbReference type="ARBA" id="ARBA00004251"/>
    </source>
</evidence>
<protein>
    <recommendedName>
        <fullName evidence="14">Generative cell specific-1/HAP2 domain-containing protein</fullName>
    </recommendedName>
</protein>
<feature type="compositionally biased region" description="Basic and acidic residues" evidence="11">
    <location>
        <begin position="3867"/>
        <end position="3890"/>
    </location>
</feature>
<feature type="compositionally biased region" description="Polar residues" evidence="11">
    <location>
        <begin position="3798"/>
        <end position="3809"/>
    </location>
</feature>
<evidence type="ECO:0000259" key="14">
    <source>
        <dbReference type="Pfam" id="PF10699"/>
    </source>
</evidence>
<evidence type="ECO:0000313" key="15">
    <source>
        <dbReference type="EMBL" id="KYM99696.1"/>
    </source>
</evidence>
<dbReference type="EMBL" id="KQ977791">
    <property type="protein sequence ID" value="KYM99696.1"/>
    <property type="molecule type" value="Genomic_DNA"/>
</dbReference>
<name>A0A195CGY6_9HYME</name>
<feature type="compositionally biased region" description="Basic and acidic residues" evidence="11">
    <location>
        <begin position="3788"/>
        <end position="3797"/>
    </location>
</feature>
<keyword evidence="3" id="KW-1003">Cell membrane</keyword>
<dbReference type="PANTHER" id="PTHR31764:SF0">
    <property type="entry name" value="GENERATIVE CELL SPECIFIC-1_HAP2 DOMAIN-CONTAINING PROTEIN"/>
    <property type="match status" value="1"/>
</dbReference>
<feature type="transmembrane region" description="Helical" evidence="12">
    <location>
        <begin position="3471"/>
        <end position="3495"/>
    </location>
</feature>
<feature type="compositionally biased region" description="Polar residues" evidence="11">
    <location>
        <begin position="362"/>
        <end position="372"/>
    </location>
</feature>
<evidence type="ECO:0000256" key="12">
    <source>
        <dbReference type="SAM" id="Phobius"/>
    </source>
</evidence>
<feature type="region of interest" description="Disordered" evidence="11">
    <location>
        <begin position="2759"/>
        <end position="2779"/>
    </location>
</feature>
<feature type="compositionally biased region" description="Polar residues" evidence="11">
    <location>
        <begin position="3777"/>
        <end position="3786"/>
    </location>
</feature>
<evidence type="ECO:0000256" key="13">
    <source>
        <dbReference type="SAM" id="SignalP"/>
    </source>
</evidence>
<feature type="transmembrane region" description="Helical" evidence="12">
    <location>
        <begin position="3560"/>
        <end position="3579"/>
    </location>
</feature>
<evidence type="ECO:0000256" key="5">
    <source>
        <dbReference type="ARBA" id="ARBA00022729"/>
    </source>
</evidence>
<feature type="compositionally biased region" description="Polar residues" evidence="11">
    <location>
        <begin position="1364"/>
        <end position="1381"/>
    </location>
</feature>
<feature type="compositionally biased region" description="Basic and acidic residues" evidence="11">
    <location>
        <begin position="3678"/>
        <end position="3689"/>
    </location>
</feature>
<feature type="compositionally biased region" description="Polar residues" evidence="11">
    <location>
        <begin position="3699"/>
        <end position="3709"/>
    </location>
</feature>
<evidence type="ECO:0000256" key="11">
    <source>
        <dbReference type="SAM" id="MobiDB-lite"/>
    </source>
</evidence>
<feature type="signal peptide" evidence="13">
    <location>
        <begin position="1"/>
        <end position="21"/>
    </location>
</feature>
<feature type="region of interest" description="Disordered" evidence="11">
    <location>
        <begin position="4328"/>
        <end position="4373"/>
    </location>
</feature>
<feature type="region of interest" description="Disordered" evidence="11">
    <location>
        <begin position="2212"/>
        <end position="2243"/>
    </location>
</feature>
<sequence length="4485" mass="508373">MSPAHLCHFKILWITLQMVLALIGPHPVFSHLHPYISEFQYVPQYHPSRNPDCKSRWLQHEFYNDRFEHEDGQRSTFKEPLVNQDHPWIEIRAILVHCSQTWKEIETSRTQPIQNCRRKTNTREEFVLVDHVLDPVKMRKIRLRNPYVIKVRQESLLHLYGLKFQGVVNAEAREEVINNHRANFTGCNDDLDNPTCGQMVVNEEPIPFSQASYVPAVRAVRNKTTDRFQGFCCSCEDAQRAESFRSVAAKSNYYQRDDGANSARNRSVSSANLFDNSEAQRQVETRSRNEEHNRQVENDDALRRVTSRSTSVVNGPLGEQASPLRKQQEEEQLKNNSVRQRTRPLEGFPKAENANPAETLPSIPTNVFSDPSPSKGKIEAYIDAVYEQAMKERAMKQAIKHESDTNLLNKNDLSAKSLGDLKDRFRQLHQRIPNRQLSDNRSLLYGSVTDNFQNTITKFTNIVDYDPDKLKSPKFSPQVLDRKSDSRSLIQGSAADDRRIKLMRLESEQGFAKIGSKEDNREFLKQEKCDRSVNFSESGIHEEMARNRFRGAAHPENTFDYTPTSLAIHSSRIPEESQFSRRTEKNAFSNGGNALLDKESIPTTIEFFIRPGISFRNDTDENINYGIALSTIESNSFEENIFALLSKIVISETRSSTEGEERQCGFRASENISSNVNALRNASLVRKNLSAAAIRRGNASSKERKMENANVSTQISTTLAFTRLRNLSSSIGSSQPEELSVPTVAARSADKSLTKILESEIRGSLPANEIQGFPYDFGNLYKDQESRRMYNSAERAPKDVNLKNSYKFWKTRRKLRKSKGAEKFRGDKDVVGGKLKRFGKRALPDFKRDSLRNKFSKRDRRFRRHLQTGKGVFKIAHNRSNSPTDEGLRRKTQRFIDYTQPETHSKQISNIGGNKSPKKQVILEFDHSHRKVQSEENDNPFHFNNKGGEKNSVDKRIEDKFVRISNVLKEDSTEEDSTEIIQETSENFKVVTNSEIAKVDIPKIQDKLGHNSLSRENNRSNEPFAIHGDEPTELIDKRRSTVNENSFPESTNNEVTTIISLITRKDSVDYKETVFLKLVISPFLSSPITKKFNVSREVNFNESNNPICANEFAMRQTEVFTQKLLSDISWNENVSGHFEVTSNSLGTLSSSWTNSSKETVSPAALNNRSEGEQVETKKARFLELNNNSSRIIAGNSMKPEGSPIDPMLSSRGSASVTEPEEISLSGKETDFYYTKEPLLEISEGFLERSREKEEIAELVDRIVRQYTPIMPGMPTFDEITEAETLPLEEETTVTQFTTTLATTTKITDVAFRPSIRPLKTTSLSGELHDEISLDEDTFVEETEAVITTDKMIVPKPKFQPRKPNVSTLSKTKTRRVSNTTEKNGKRRQEITNRVSSIQMDIEKKAEDHPWYRTTEMQQIIAANRPKPIQKIKGRRKHRYKSVNYDQNTSSGRTSSTIVSSDVIQTRGKRSDFNRTAGNRDSLIFYDYESEVEEAQRNGKTGLNKNERSSNITDPTELHSRIEKRLAGELDYSASRGSSQHSCENRDETQKLNAALQGIVRRNVRFHTVEDNLDSPVQKRKRNMQDNLKNLTLLKLKNDAVRKFDIYSRNREITSMSLGISPAGPTKIPPLRTDLSESVREKLEIERRSKKTFGERMEAEIDRIAVVRKIAVSENARTASANDLSDRGAEPEEKSSAGGVLPTCARSLGYQDKSRETDTVIRGVKLMIPDDKGESRELDVAAKSVDKKISPMFSNGLARQRGREDTGKINGNPTDSRVSRVSTEKQYLRRSRGKVHDIVRKIINKIKGISSSISDKANTEKSLVESNKRAARSDWHRSGRRLLSSGGSSYIEDIDDEYYANDESETDRDNDSSDNEAVARRDDLLYLENPSGWRVNRDPQKLVVETDRLAYRNADVTRPMMPEERTVAAYDAAMLSDDMQTNSEQTISSNYRNDEMKVRNKNKNSPKKPRDIKDVPESSDPANFNYDKMLEVPLEAEEKSIIQRTINNNSLVQEKSFDNSENIVRNCGAYEEINEEPLSFSEKINENNLQDEFFYKTQPIFNTRENINSLIINNQNLSSAGKKSNDLLQDSSMSQNEGIKISLIGKIQIHGSFNQTPMLISFDAIPDGFSTTQASVSIGLSNTIRTIETTVINLPLNDTNVESQTFDLLSISERANDEASDSLNTITDESQKVGKTNVNEVLRKSSEEFLDLMGRSEEERKTVKKNPSRIEKRLDKHNADSRSPKQVFLTDYSVESSGKVNRTNGKTISERTGEATDKLDSRSSTSPVYFPDILGSVLVNNDSLKDQDSKELRRRIDVPTTETNQSNPIDPSNVTLHVVPLVRISIEKPNVDLANDGKTRTVCCPCEDPRNASFGGCYRMPATVRKLEITEMTSRELQTSSNYRDDDPTETFPPKLYEINDQSAVTMKSSTQLQNDVLETAVECTTSEPCSFVPSNKCNDKSINAIRVRNMMAIVRFMMKLLRIIAEDEKPPCPTQTQIGETVIHVKNIINAPSHVERQKSAIDRTVIKSERTRRDLLTTEWRSTITERIREESSPLGDGTFKSFTEAPSHPTASTLPTSSDKMFKDEGLFTLFETSTRKEVYTSTLSSTTSSVTPKSFLFYEPARKSLRKDASRKNTKVDLTGVKQNSNVSFKGSKDESGGNKSRLDDSQTNRSSSWPREQNRSSVYRLHFGKQGIATMTNSEDKIESFQKKYLTKSKNIGFRRSKLAGAVNDTVKLTLPRDIDISRNALLDRTGVMRENRHECSKSKRTRQTGISDRHAETRMKLLNRSVREGPPGDWIGEHRAVTRLSIDKKLQESRKVPGGTATPGKVVFRRVRGKINRPPDLNLVSNRSDSFKIEGNVVGNGPLAKLSTNDALSTVDGGLSSLKREDTSIRYSSTSSLINDYIDVSNIGEETVDEHISIPNKKRDVSERHNFWKGNRVLGNRQKASSPTKRKTKQWRKKKRKKGSQRTKVISETENQRRFKRHLLMMSLESEYDTDDATARFSRRYVATEKRNAENFRKSAGSNVRRRERDGSRTVDGSEADPSTAQIRGGQDCTDRRHPPNIDAAKYLESAHCLRFSDLWYSVYQLENPIVDHAVYLQVYEKRVLANGSTYWNDLTGDSVVRQVVYAIRLGTFNRHHRGSQDTIAFAYKEVKMLGREEDEIPNLDVVRDRLLVPSSVTSKGFEYPVEGESGEYLVIPASSINESGNECDKAGVGFAAFAKQPDRCERVRGTCLKNQPLAYRRRDAEARAAGRPGCYFLSNFASVPSEPIKYSANGSGSHEFLALEYHSPHVSAIDIEIEAGYNAALAEGSLGRISKVHVESRALDHTVVIVVITNMGLISMFYQLRIAKCPNNLPESWVNATFLRKLIQPRRDQSMSLDLYGELSIKEFHCSVKTLNFLVQLLNRLGGLIATRRIKVRKMDYCSCMLHCLCVCVGDAHGTGCRPMSPELYHAAGFRGPVPAASRKIFIVTVDILFFIVLSMLFLFFMGFLKWSIGLYIPVVGRWGLDSLLETSGMSEYFERELKYKCVVMDEHGAPVHPDTRKRTVRICSRKAEFFLNVMFFLIFPFAICCIRLKKTFRRPAHRLFMHYSLRNEMRLSLFSRKMNDEIISKSNAGSNIPLVDEDAINVDGGASRLVTSWITSKGLTNAEEDTYSRNVQSFTTFRASGLPAIARRDLPMPDDGKMHNHRRENKSKSTSSIDTQSVNNILDEYEDLNYRRSSDLSDVGNISVTNFEAIMMDQQKRQQVKSKQVKSSAKIQTKSIPTREKIQSVLKVNQQTQVRQRSRDRQKDSNKGYQQDTCSISPPVTMDAIESSRSKMPEILLRRGEVQKRVDEWLNQAHSQNFPAIPREKPLTRSNSSAEKSQRRYRGQDSRSRTSVDEAKDKLNGGTSSSYDDLTRVNRRLERVRPEKVNVGVNTSKGTYKEYLARSKQQDYGFSAQSNIASAKSGDSNLASRIPQRGLLGSSFKSRRAEANLEEKPTASSRIMNLAKSESDHRTTINSNSKMIEMSIGTTSMATAMTTTSSIISYRRPSLKRSGNRVDENCATAAAAHSLVKEEMDPLCEPGPTKGLPLLGGSFSDQGEPISPNKDGEIYTTINDSQQQPNEQNATRSKIAVCENVPSVRITRYASPDHVERIYERSLQPQVIHADDLESILRPSLQASPYGEKAGVSKDRESAVKETSLTLEDETFDKTGELRHEHLEIIKEDDRKSENLVGRYPEIGLKQCLKVQKNLPNGKSKESADRRKENPIYVKWNPQQQVVYNEPARTFATFQSASPCQNNVQSNVRSRSPEMKESRGHEEIRQDPDESTILQDLVGVYEKASREDQDQLTIHSRENSSLSTATIPVDELESKKDSKLKAEEESSRNKLQYSEKLQDRIVEEMTKNADERGGAVVNEVLVKNLQFEQDLPENPVEQTRPDHVVQQVNFHNILCDDYENEKLKNKKMYMTKEEMEHQRLMDMLKRGNFETLKTVSNTVIFL</sequence>
<feature type="compositionally biased region" description="Polar residues" evidence="11">
    <location>
        <begin position="4334"/>
        <end position="4349"/>
    </location>
</feature>
<feature type="compositionally biased region" description="Basic and acidic residues" evidence="11">
    <location>
        <begin position="4355"/>
        <end position="4371"/>
    </location>
</feature>
<feature type="compositionally biased region" description="Basic and acidic residues" evidence="11">
    <location>
        <begin position="1816"/>
        <end position="1836"/>
    </location>
</feature>
<proteinExistence type="inferred from homology"/>
<dbReference type="GO" id="GO:0008289">
    <property type="term" value="F:lipid binding"/>
    <property type="evidence" value="ECO:0007669"/>
    <property type="project" value="UniProtKB-KW"/>
</dbReference>
<feature type="region of interest" description="Disordered" evidence="11">
    <location>
        <begin position="2631"/>
        <end position="2684"/>
    </location>
</feature>
<dbReference type="Proteomes" id="UP000078542">
    <property type="component" value="Unassembled WGS sequence"/>
</dbReference>
<dbReference type="InterPro" id="IPR018928">
    <property type="entry name" value="HAP2/GCS1_dom"/>
</dbReference>
<evidence type="ECO:0000256" key="6">
    <source>
        <dbReference type="ARBA" id="ARBA00022989"/>
    </source>
</evidence>
<feature type="region of interest" description="Disordered" evidence="11">
    <location>
        <begin position="3746"/>
        <end position="3811"/>
    </location>
</feature>
<keyword evidence="16" id="KW-1185">Reference proteome</keyword>
<keyword evidence="5 13" id="KW-0732">Signal</keyword>
<feature type="region of interest" description="Disordered" evidence="11">
    <location>
        <begin position="2550"/>
        <end position="2581"/>
    </location>
</feature>
<feature type="compositionally biased region" description="Basic and acidic residues" evidence="11">
    <location>
        <begin position="4294"/>
        <end position="4311"/>
    </location>
</feature>
<feature type="region of interest" description="Disordered" evidence="11">
    <location>
        <begin position="1676"/>
        <end position="1700"/>
    </location>
</feature>
<keyword evidence="6 12" id="KW-1133">Transmembrane helix</keyword>
<accession>A0A195CGY6</accession>
<feature type="compositionally biased region" description="Basic residues" evidence="11">
    <location>
        <begin position="2953"/>
        <end position="2970"/>
    </location>
</feature>
<evidence type="ECO:0000256" key="8">
    <source>
        <dbReference type="ARBA" id="ARBA00023136"/>
    </source>
</evidence>
<feature type="region of interest" description="Disordered" evidence="11">
    <location>
        <begin position="3678"/>
        <end position="3709"/>
    </location>
</feature>
<feature type="region of interest" description="Disordered" evidence="11">
    <location>
        <begin position="2257"/>
        <end position="2283"/>
    </location>
</feature>
<feature type="region of interest" description="Disordered" evidence="11">
    <location>
        <begin position="3021"/>
        <end position="3063"/>
    </location>
</feature>
<keyword evidence="4 12" id="KW-0812">Transmembrane</keyword>
<comment type="similarity">
    <text evidence="2">Belongs to the HAP2/GCS1 family.</text>
</comment>
<feature type="compositionally biased region" description="Basic and acidic residues" evidence="11">
    <location>
        <begin position="281"/>
        <end position="303"/>
    </location>
</feature>
<dbReference type="InterPro" id="IPR040326">
    <property type="entry name" value="HAP2/GCS1"/>
</dbReference>
<feature type="domain" description="Generative cell specific-1/HAP2" evidence="14">
    <location>
        <begin position="119"/>
        <end position="250"/>
    </location>
</feature>
<reference evidence="15 16" key="1">
    <citation type="submission" date="2016-03" db="EMBL/GenBank/DDBJ databases">
        <title>Cyphomyrmex costatus WGS genome.</title>
        <authorList>
            <person name="Nygaard S."/>
            <person name="Hu H."/>
            <person name="Boomsma J."/>
            <person name="Zhang G."/>
        </authorList>
    </citation>
    <scope>NUCLEOTIDE SEQUENCE [LARGE SCALE GENOMIC DNA]</scope>
    <source>
        <strain evidence="15">MS0001</strain>
        <tissue evidence="15">Whole body</tissue>
    </source>
</reference>
<feature type="region of interest" description="Disordered" evidence="11">
    <location>
        <begin position="931"/>
        <end position="951"/>
    </location>
</feature>
<keyword evidence="10" id="KW-0278">Fertilization</keyword>
<feature type="compositionally biased region" description="Basic and acidic residues" evidence="11">
    <location>
        <begin position="1866"/>
        <end position="1881"/>
    </location>
</feature>
<evidence type="ECO:0000256" key="4">
    <source>
        <dbReference type="ARBA" id="ARBA00022692"/>
    </source>
</evidence>
<dbReference type="Pfam" id="PF10699">
    <property type="entry name" value="HAP2-GCS1"/>
    <property type="match status" value="2"/>
</dbReference>
<evidence type="ECO:0000256" key="2">
    <source>
        <dbReference type="ARBA" id="ARBA00010929"/>
    </source>
</evidence>
<feature type="chain" id="PRO_5008269978" description="Generative cell specific-1/HAP2 domain-containing protein" evidence="13">
    <location>
        <begin position="22"/>
        <end position="4485"/>
    </location>
</feature>